<reference evidence="2 3" key="1">
    <citation type="journal article" date="2018" name="Aquat. Microb. Ecol.">
        <title>Gammaproteobacterial methanotrophs dominate.</title>
        <authorList>
            <person name="Rissanen A.J."/>
            <person name="Saarenheimo J."/>
            <person name="Tiirola M."/>
            <person name="Peura S."/>
            <person name="Aalto S.L."/>
            <person name="Karvinen A."/>
            <person name="Nykanen H."/>
        </authorList>
    </citation>
    <scope>NUCLEOTIDE SEQUENCE [LARGE SCALE GENOMIC DNA]</scope>
    <source>
        <strain evidence="2">AMbin10</strain>
    </source>
</reference>
<organism evidence="2 3">
    <name type="scientific">Candidatus Methylumidiphilus alinenensis</name>
    <dbReference type="NCBI Taxonomy" id="2202197"/>
    <lineage>
        <taxon>Bacteria</taxon>
        <taxon>Pseudomonadati</taxon>
        <taxon>Pseudomonadota</taxon>
        <taxon>Gammaproteobacteria</taxon>
        <taxon>Methylococcales</taxon>
        <taxon>Candidatus Methylumidiphilus</taxon>
    </lineage>
</organism>
<dbReference type="EMBL" id="QJPH01000324">
    <property type="protein sequence ID" value="PZN78134.1"/>
    <property type="molecule type" value="Genomic_DNA"/>
</dbReference>
<evidence type="ECO:0000313" key="2">
    <source>
        <dbReference type="EMBL" id="PZN78134.1"/>
    </source>
</evidence>
<comment type="caution">
    <text evidence="2">The sequence shown here is derived from an EMBL/GenBank/DDBJ whole genome shotgun (WGS) entry which is preliminary data.</text>
</comment>
<keyword evidence="1" id="KW-1133">Transmembrane helix</keyword>
<evidence type="ECO:0000256" key="1">
    <source>
        <dbReference type="SAM" id="Phobius"/>
    </source>
</evidence>
<dbReference type="Proteomes" id="UP000249396">
    <property type="component" value="Unassembled WGS sequence"/>
</dbReference>
<keyword evidence="1" id="KW-0812">Transmembrane</keyword>
<proteinExistence type="predicted"/>
<dbReference type="AlphaFoldDB" id="A0A2W4SZS1"/>
<name>A0A2W4SZS1_9GAMM</name>
<accession>A0A2W4SZS1</accession>
<sequence length="86" mass="9788">MNKFGEIPAVPAPYLPKSTPNSILRIKHAINCDTQILMIFLKLLLFVVIIMTQNCNLHCMMHIISQIATSLVPVDNSIKHYKVMMH</sequence>
<feature type="transmembrane region" description="Helical" evidence="1">
    <location>
        <begin position="34"/>
        <end position="52"/>
    </location>
</feature>
<keyword evidence="1" id="KW-0472">Membrane</keyword>
<evidence type="ECO:0000313" key="3">
    <source>
        <dbReference type="Proteomes" id="UP000249396"/>
    </source>
</evidence>
<gene>
    <name evidence="2" type="ORF">DM484_13425</name>
</gene>
<protein>
    <submittedName>
        <fullName evidence="2">Uncharacterized protein</fullName>
    </submittedName>
</protein>